<dbReference type="PROSITE" id="PS51332">
    <property type="entry name" value="B12_BINDING"/>
    <property type="match status" value="1"/>
</dbReference>
<dbReference type="GO" id="GO:0046872">
    <property type="term" value="F:metal ion binding"/>
    <property type="evidence" value="ECO:0007669"/>
    <property type="project" value="UniProtKB-KW"/>
</dbReference>
<evidence type="ECO:0000256" key="3">
    <source>
        <dbReference type="ARBA" id="ARBA00022679"/>
    </source>
</evidence>
<reference evidence="10 11" key="1">
    <citation type="submission" date="2007-05" db="EMBL/GenBank/DDBJ databases">
        <title>Complete sequence of Geobacter uraniireducens Rf4.</title>
        <authorList>
            <consortium name="US DOE Joint Genome Institute"/>
            <person name="Copeland A."/>
            <person name="Lucas S."/>
            <person name="Lapidus A."/>
            <person name="Barry K."/>
            <person name="Detter J.C."/>
            <person name="Glavina del Rio T."/>
            <person name="Hammon N."/>
            <person name="Israni S."/>
            <person name="Dalin E."/>
            <person name="Tice H."/>
            <person name="Pitluck S."/>
            <person name="Chertkov O."/>
            <person name="Brettin T."/>
            <person name="Bruce D."/>
            <person name="Han C."/>
            <person name="Schmutz J."/>
            <person name="Larimer F."/>
            <person name="Land M."/>
            <person name="Hauser L."/>
            <person name="Kyrpides N."/>
            <person name="Mikhailova N."/>
            <person name="Shelobolina E."/>
            <person name="Aklujkar M."/>
            <person name="Lovley D."/>
            <person name="Richardson P."/>
        </authorList>
    </citation>
    <scope>NUCLEOTIDE SEQUENCE [LARGE SCALE GENOMIC DNA]</scope>
    <source>
        <strain evidence="10 11">Rf4</strain>
    </source>
</reference>
<dbReference type="InterPro" id="IPR051198">
    <property type="entry name" value="BchE-like"/>
</dbReference>
<dbReference type="GO" id="GO:0031419">
    <property type="term" value="F:cobalamin binding"/>
    <property type="evidence" value="ECO:0007669"/>
    <property type="project" value="InterPro"/>
</dbReference>
<feature type="domain" description="B12-binding" evidence="8">
    <location>
        <begin position="9"/>
        <end position="135"/>
    </location>
</feature>
<feature type="domain" description="Radical SAM core" evidence="9">
    <location>
        <begin position="179"/>
        <end position="400"/>
    </location>
</feature>
<dbReference type="Pfam" id="PF04055">
    <property type="entry name" value="Radical_SAM"/>
    <property type="match status" value="1"/>
</dbReference>
<proteinExistence type="predicted"/>
<dbReference type="InterPro" id="IPR023404">
    <property type="entry name" value="rSAM_horseshoe"/>
</dbReference>
<accession>A5G7K0</accession>
<dbReference type="SMART" id="SM00729">
    <property type="entry name" value="Elp3"/>
    <property type="match status" value="1"/>
</dbReference>
<gene>
    <name evidence="10" type="ordered locus">Gura_3614</name>
</gene>
<keyword evidence="4" id="KW-0949">S-adenosyl-L-methionine</keyword>
<evidence type="ECO:0000256" key="6">
    <source>
        <dbReference type="ARBA" id="ARBA00023004"/>
    </source>
</evidence>
<evidence type="ECO:0000256" key="1">
    <source>
        <dbReference type="ARBA" id="ARBA00001966"/>
    </source>
</evidence>
<dbReference type="InterPro" id="IPR058240">
    <property type="entry name" value="rSAM_sf"/>
</dbReference>
<dbReference type="GO" id="GO:0003824">
    <property type="term" value="F:catalytic activity"/>
    <property type="evidence" value="ECO:0007669"/>
    <property type="project" value="InterPro"/>
</dbReference>
<evidence type="ECO:0000259" key="9">
    <source>
        <dbReference type="PROSITE" id="PS51918"/>
    </source>
</evidence>
<dbReference type="HOGENOM" id="CLU_021572_4_3_7"/>
<keyword evidence="7" id="KW-0411">Iron-sulfur</keyword>
<dbReference type="PROSITE" id="PS51918">
    <property type="entry name" value="RADICAL_SAM"/>
    <property type="match status" value="1"/>
</dbReference>
<evidence type="ECO:0000313" key="10">
    <source>
        <dbReference type="EMBL" id="ABQ27768.1"/>
    </source>
</evidence>
<dbReference type="InterPro" id="IPR006158">
    <property type="entry name" value="Cobalamin-bd"/>
</dbReference>
<name>A5G7K0_GEOUR</name>
<organism evidence="10 11">
    <name type="scientific">Geotalea uraniireducens (strain Rf4)</name>
    <name type="common">Geobacter uraniireducens</name>
    <dbReference type="NCBI Taxonomy" id="351605"/>
    <lineage>
        <taxon>Bacteria</taxon>
        <taxon>Pseudomonadati</taxon>
        <taxon>Thermodesulfobacteriota</taxon>
        <taxon>Desulfuromonadia</taxon>
        <taxon>Geobacterales</taxon>
        <taxon>Geobacteraceae</taxon>
        <taxon>Geotalea</taxon>
    </lineage>
</organism>
<dbReference type="PANTHER" id="PTHR43409:SF7">
    <property type="entry name" value="BLL1977 PROTEIN"/>
    <property type="match status" value="1"/>
</dbReference>
<dbReference type="Gene3D" id="3.40.50.280">
    <property type="entry name" value="Cobalamin-binding domain"/>
    <property type="match status" value="1"/>
</dbReference>
<dbReference type="RefSeq" id="WP_011940423.1">
    <property type="nucleotide sequence ID" value="NC_009483.1"/>
</dbReference>
<dbReference type="SFLD" id="SFLDG01082">
    <property type="entry name" value="B12-binding_domain_containing"/>
    <property type="match status" value="1"/>
</dbReference>
<evidence type="ECO:0000256" key="4">
    <source>
        <dbReference type="ARBA" id="ARBA00022691"/>
    </source>
</evidence>
<keyword evidence="3" id="KW-0808">Transferase</keyword>
<keyword evidence="6" id="KW-0408">Iron</keyword>
<evidence type="ECO:0000313" key="11">
    <source>
        <dbReference type="Proteomes" id="UP000006695"/>
    </source>
</evidence>
<dbReference type="Pfam" id="PF02310">
    <property type="entry name" value="B12-binding"/>
    <property type="match status" value="1"/>
</dbReference>
<evidence type="ECO:0000259" key="8">
    <source>
        <dbReference type="PROSITE" id="PS51332"/>
    </source>
</evidence>
<dbReference type="SFLD" id="SFLDS00029">
    <property type="entry name" value="Radical_SAM"/>
    <property type="match status" value="1"/>
</dbReference>
<evidence type="ECO:0000256" key="5">
    <source>
        <dbReference type="ARBA" id="ARBA00022723"/>
    </source>
</evidence>
<dbReference type="KEGG" id="gur:Gura_3614"/>
<dbReference type="InterPro" id="IPR034466">
    <property type="entry name" value="Methyltransferase_Class_B"/>
</dbReference>
<dbReference type="CDD" id="cd02068">
    <property type="entry name" value="radical_SAM_B12_BD"/>
    <property type="match status" value="1"/>
</dbReference>
<dbReference type="OrthoDB" id="9762608at2"/>
<keyword evidence="11" id="KW-1185">Reference proteome</keyword>
<dbReference type="InterPro" id="IPR007197">
    <property type="entry name" value="rSAM"/>
</dbReference>
<dbReference type="Gene3D" id="3.80.30.20">
    <property type="entry name" value="tm_1862 like domain"/>
    <property type="match status" value="1"/>
</dbReference>
<keyword evidence="5" id="KW-0479">Metal-binding</keyword>
<dbReference type="SUPFAM" id="SSF102114">
    <property type="entry name" value="Radical SAM enzymes"/>
    <property type="match status" value="1"/>
</dbReference>
<dbReference type="EMBL" id="CP000698">
    <property type="protein sequence ID" value="ABQ27768.1"/>
    <property type="molecule type" value="Genomic_DNA"/>
</dbReference>
<keyword evidence="2" id="KW-0489">Methyltransferase</keyword>
<dbReference type="PANTHER" id="PTHR43409">
    <property type="entry name" value="ANAEROBIC MAGNESIUM-PROTOPORPHYRIN IX MONOMETHYL ESTER CYCLASE-RELATED"/>
    <property type="match status" value="1"/>
</dbReference>
<sequence length="451" mass="50280">MRILLVNPPSTGVFTTFGVSLPPMGLLYIAACLEQAGHTVQVKDLQIEPDGLCAFDVKAADLVGITSDTTRIEKAMLIARQAAALGRPVVMGGPHPQFMADEILRTGHVQYIIKGEGELTFPRLVEALERREEPAAVDGIIFRDGKTLVETPNGATPDVELLPLPARHLLDLNRYSAVVDGVLLTPVVTSRGCPGGCSFCSSSNFFGRGWRSRSPESVLAELDEVYTRYGFRAVAFVDDNFSLSPERVIGIAEGIRERGFDLKWWNFSRVDTIVRNPQMVRAMSAAGAKTIFLGIESAGAEALQMLGKKGQGDETAAAVKLLQENGIEVFGSYILGHLNESRKDIERTIDLAVKLNTNVAQFSILTPYPGTALYEEVKERIFVKRWKFYDALHLVFRHPRINRHLLQFLLIKAYIRFYRRSTKAVDDFKDYGKKQDFRLKKMLACAFDLFF</sequence>
<comment type="cofactor">
    <cofactor evidence="1">
        <name>[4Fe-4S] cluster</name>
        <dbReference type="ChEBI" id="CHEBI:49883"/>
    </cofactor>
</comment>
<dbReference type="Proteomes" id="UP000006695">
    <property type="component" value="Chromosome"/>
</dbReference>
<dbReference type="GO" id="GO:0005829">
    <property type="term" value="C:cytosol"/>
    <property type="evidence" value="ECO:0007669"/>
    <property type="project" value="TreeGrafter"/>
</dbReference>
<dbReference type="STRING" id="351605.Gura_3614"/>
<protein>
    <submittedName>
        <fullName evidence="10">Radical SAM domain protein</fullName>
    </submittedName>
</protein>
<dbReference type="InterPro" id="IPR006638">
    <property type="entry name" value="Elp3/MiaA/NifB-like_rSAM"/>
</dbReference>
<evidence type="ECO:0000256" key="2">
    <source>
        <dbReference type="ARBA" id="ARBA00022603"/>
    </source>
</evidence>
<dbReference type="AlphaFoldDB" id="A5G7K0"/>
<dbReference type="SFLD" id="SFLDG01123">
    <property type="entry name" value="methyltransferase_(Class_B)"/>
    <property type="match status" value="1"/>
</dbReference>
<dbReference type="CDD" id="cd01335">
    <property type="entry name" value="Radical_SAM"/>
    <property type="match status" value="1"/>
</dbReference>
<dbReference type="GO" id="GO:0051539">
    <property type="term" value="F:4 iron, 4 sulfur cluster binding"/>
    <property type="evidence" value="ECO:0007669"/>
    <property type="project" value="UniProtKB-KW"/>
</dbReference>
<evidence type="ECO:0000256" key="7">
    <source>
        <dbReference type="ARBA" id="ARBA00023014"/>
    </source>
</evidence>